<protein>
    <submittedName>
        <fullName evidence="3">Nucleolar protein 56/58-like</fullName>
    </submittedName>
</protein>
<name>A0AAX4JAP3_9MICR</name>
<dbReference type="GO" id="GO:0030515">
    <property type="term" value="F:snoRNA binding"/>
    <property type="evidence" value="ECO:0007669"/>
    <property type="project" value="InterPro"/>
</dbReference>
<dbReference type="PANTHER" id="PTHR10894">
    <property type="entry name" value="NUCLEOLAR PROTEIN 5 NUCLEOLAR PROTEIN NOP5 NOP58"/>
    <property type="match status" value="1"/>
</dbReference>
<evidence type="ECO:0000313" key="3">
    <source>
        <dbReference type="EMBL" id="WUR02977.1"/>
    </source>
</evidence>
<dbReference type="AlphaFoldDB" id="A0AAX4JAP3"/>
<evidence type="ECO:0000256" key="1">
    <source>
        <dbReference type="ARBA" id="ARBA00009211"/>
    </source>
</evidence>
<sequence length="403" mass="46659">MKQHFLYEHPKGYLLFEMNEYEDLSQGSYQEYMKLTQVVNLTAKFEFADVQMATQNIQILCNNKLPKELENFLELNNVKILHCDSSLKQALKEIKIKQKNSINIYRGIKYNEHRFHKSEIDLQFILGVAHTFSRNKVEYNSKKEDNILIHTVNMLEQLEKDINSYSMRIKELFGWSFPELYCACDSIDEYIAAVIFFTTENKNENIKNEKIDELIKLKDNSIGIKINEVDMINIKNLCDIINEKINIKNSLKKYLKEKMLTISPNLTELLGDMMSAKLIVLCGGLCNLAKATASTIQLLGAEKSLFQALKSKSDTPKYGIIFYSKLVSKTQMKNKAKFCRFLASKISILAKIDCFSVNRTNAYGVAIKKVVKKKIKSFDNDKQIEKTDEIMSRVYKKLKTCEK</sequence>
<dbReference type="SMART" id="SM00931">
    <property type="entry name" value="NOSIC"/>
    <property type="match status" value="1"/>
</dbReference>
<accession>A0AAX4JAP3</accession>
<dbReference type="InterPro" id="IPR036070">
    <property type="entry name" value="Nop_dom_sf"/>
</dbReference>
<dbReference type="InterPro" id="IPR012976">
    <property type="entry name" value="NOSIC"/>
</dbReference>
<dbReference type="InterPro" id="IPR045056">
    <property type="entry name" value="Nop56/Nop58"/>
</dbReference>
<dbReference type="Gene3D" id="1.10.287.4070">
    <property type="match status" value="1"/>
</dbReference>
<reference evidence="3" key="1">
    <citation type="journal article" date="2024" name="BMC Genomics">
        <title>Functional annotation of a divergent genome using sequence and structure-based similarity.</title>
        <authorList>
            <person name="Svedberg D."/>
            <person name="Winiger R.R."/>
            <person name="Berg A."/>
            <person name="Sharma H."/>
            <person name="Tellgren-Roth C."/>
            <person name="Debrunner-Vossbrinck B.A."/>
            <person name="Vossbrinck C.R."/>
            <person name="Barandun J."/>
        </authorList>
    </citation>
    <scope>NUCLEOTIDE SEQUENCE</scope>
    <source>
        <strain evidence="3">Illinois isolate</strain>
    </source>
</reference>
<dbReference type="PROSITE" id="PS51358">
    <property type="entry name" value="NOP"/>
    <property type="match status" value="1"/>
</dbReference>
<dbReference type="PANTHER" id="PTHR10894:SF0">
    <property type="entry name" value="NUCLEOLAR PROTEIN 56"/>
    <property type="match status" value="1"/>
</dbReference>
<feature type="domain" description="Nop" evidence="2">
    <location>
        <begin position="262"/>
        <end position="380"/>
    </location>
</feature>
<dbReference type="GO" id="GO:0031428">
    <property type="term" value="C:box C/D methylation guide snoRNP complex"/>
    <property type="evidence" value="ECO:0007669"/>
    <property type="project" value="InterPro"/>
</dbReference>
<dbReference type="InterPro" id="IPR042239">
    <property type="entry name" value="Nop_C"/>
</dbReference>
<comment type="similarity">
    <text evidence="1">Belongs to the NOP5/NOP56 family.</text>
</comment>
<dbReference type="EMBL" id="CP142728">
    <property type="protein sequence ID" value="WUR02977.1"/>
    <property type="molecule type" value="Genomic_DNA"/>
</dbReference>
<keyword evidence="4" id="KW-1185">Reference proteome</keyword>
<dbReference type="Proteomes" id="UP001334084">
    <property type="component" value="Chromosome 3"/>
</dbReference>
<dbReference type="RefSeq" id="XP_065329122.1">
    <property type="nucleotide sequence ID" value="XM_065473050.1"/>
</dbReference>
<evidence type="ECO:0000313" key="4">
    <source>
        <dbReference type="Proteomes" id="UP001334084"/>
    </source>
</evidence>
<dbReference type="InterPro" id="IPR002687">
    <property type="entry name" value="Nop_dom"/>
</dbReference>
<proteinExistence type="inferred from homology"/>
<dbReference type="GeneID" id="90540786"/>
<organism evidence="3 4">
    <name type="scientific">Vairimorpha necatrix</name>
    <dbReference type="NCBI Taxonomy" id="6039"/>
    <lineage>
        <taxon>Eukaryota</taxon>
        <taxon>Fungi</taxon>
        <taxon>Fungi incertae sedis</taxon>
        <taxon>Microsporidia</taxon>
        <taxon>Nosematidae</taxon>
        <taxon>Vairimorpha</taxon>
    </lineage>
</organism>
<evidence type="ECO:0000259" key="2">
    <source>
        <dbReference type="PROSITE" id="PS51358"/>
    </source>
</evidence>
<dbReference type="KEGG" id="vnx:VNE69_03190"/>
<dbReference type="Gene3D" id="1.10.246.90">
    <property type="entry name" value="Nop domain"/>
    <property type="match status" value="1"/>
</dbReference>
<dbReference type="GO" id="GO:0032040">
    <property type="term" value="C:small-subunit processome"/>
    <property type="evidence" value="ECO:0007669"/>
    <property type="project" value="InterPro"/>
</dbReference>
<dbReference type="Pfam" id="PF01798">
    <property type="entry name" value="Nop"/>
    <property type="match status" value="1"/>
</dbReference>
<dbReference type="SUPFAM" id="SSF89124">
    <property type="entry name" value="Nop domain"/>
    <property type="match status" value="1"/>
</dbReference>
<gene>
    <name evidence="3" type="ORF">VNE69_03190</name>
</gene>